<evidence type="ECO:0000313" key="2">
    <source>
        <dbReference type="Proteomes" id="UP000472265"/>
    </source>
</evidence>
<reference evidence="1" key="3">
    <citation type="submission" date="2025-09" db="UniProtKB">
        <authorList>
            <consortium name="Ensembl"/>
        </authorList>
    </citation>
    <scope>IDENTIFICATION</scope>
</reference>
<reference evidence="1" key="2">
    <citation type="submission" date="2025-08" db="UniProtKB">
        <authorList>
            <consortium name="Ensembl"/>
        </authorList>
    </citation>
    <scope>IDENTIFICATION</scope>
</reference>
<dbReference type="AlphaFoldDB" id="A0A671W8A4"/>
<sequence length="101" mass="11457">MRVFASEAFDVYCNLSDSFQVVSVNSENSFKVVCFHFLPVREYVISTCVCSDPSLIDAQTVADYILHIEIELFPSYTGEERLWKVSIVASLLGRKSHETDL</sequence>
<organism evidence="1 2">
    <name type="scientific">Sparus aurata</name>
    <name type="common">Gilthead sea bream</name>
    <dbReference type="NCBI Taxonomy" id="8175"/>
    <lineage>
        <taxon>Eukaryota</taxon>
        <taxon>Metazoa</taxon>
        <taxon>Chordata</taxon>
        <taxon>Craniata</taxon>
        <taxon>Vertebrata</taxon>
        <taxon>Euteleostomi</taxon>
        <taxon>Actinopterygii</taxon>
        <taxon>Neopterygii</taxon>
        <taxon>Teleostei</taxon>
        <taxon>Neoteleostei</taxon>
        <taxon>Acanthomorphata</taxon>
        <taxon>Eupercaria</taxon>
        <taxon>Spariformes</taxon>
        <taxon>Sparidae</taxon>
        <taxon>Sparus</taxon>
    </lineage>
</organism>
<name>A0A671W8A4_SPAAU</name>
<accession>A0A671W8A4</accession>
<dbReference type="Ensembl" id="ENSSAUT00010036755.1">
    <property type="protein sequence ID" value="ENSSAUP00010034894.1"/>
    <property type="gene ID" value="ENSSAUG00010014756.1"/>
</dbReference>
<dbReference type="InParanoid" id="A0A671W8A4"/>
<proteinExistence type="predicted"/>
<reference evidence="1" key="1">
    <citation type="submission" date="2021-04" db="EMBL/GenBank/DDBJ databases">
        <authorList>
            <consortium name="Wellcome Sanger Institute Data Sharing"/>
        </authorList>
    </citation>
    <scope>NUCLEOTIDE SEQUENCE [LARGE SCALE GENOMIC DNA]</scope>
</reference>
<keyword evidence="2" id="KW-1185">Reference proteome</keyword>
<evidence type="ECO:0000313" key="1">
    <source>
        <dbReference type="Ensembl" id="ENSSAUP00010034894.1"/>
    </source>
</evidence>
<dbReference type="Proteomes" id="UP000472265">
    <property type="component" value="Chromosome 7"/>
</dbReference>
<protein>
    <submittedName>
        <fullName evidence="1">Uncharacterized protein</fullName>
    </submittedName>
</protein>